<comment type="caution">
    <text evidence="6">The sequence shown here is derived from an EMBL/GenBank/DDBJ whole genome shotgun (WGS) entry which is preliminary data.</text>
</comment>
<dbReference type="GO" id="GO:0071949">
    <property type="term" value="F:FAD binding"/>
    <property type="evidence" value="ECO:0007669"/>
    <property type="project" value="InterPro"/>
</dbReference>
<comment type="cofactor">
    <cofactor evidence="1">
        <name>FAD</name>
        <dbReference type="ChEBI" id="CHEBI:57692"/>
    </cofactor>
</comment>
<dbReference type="Pfam" id="PF01494">
    <property type="entry name" value="FAD_binding_3"/>
    <property type="match status" value="2"/>
</dbReference>
<evidence type="ECO:0000256" key="4">
    <source>
        <dbReference type="ARBA" id="ARBA00023002"/>
    </source>
</evidence>
<dbReference type="GO" id="GO:0004497">
    <property type="term" value="F:monooxygenase activity"/>
    <property type="evidence" value="ECO:0007669"/>
    <property type="project" value="UniProtKB-KW"/>
</dbReference>
<dbReference type="EMBL" id="QZFU01000045">
    <property type="protein sequence ID" value="RJO69281.1"/>
    <property type="molecule type" value="Genomic_DNA"/>
</dbReference>
<reference evidence="6 7" key="1">
    <citation type="submission" date="2018-09" db="EMBL/GenBank/DDBJ databases">
        <title>YIM PH21274 draft genome.</title>
        <authorList>
            <person name="Miao C."/>
        </authorList>
    </citation>
    <scope>NUCLEOTIDE SEQUENCE [LARGE SCALE GENOMIC DNA]</scope>
    <source>
        <strain evidence="6 7">YIM PH 21724</strain>
    </source>
</reference>
<feature type="domain" description="FAD-binding" evidence="5">
    <location>
        <begin position="261"/>
        <end position="322"/>
    </location>
</feature>
<accession>A0A3A4K0B6</accession>
<evidence type="ECO:0000256" key="1">
    <source>
        <dbReference type="ARBA" id="ARBA00001974"/>
    </source>
</evidence>
<dbReference type="AlphaFoldDB" id="A0A3A4K0B6"/>
<dbReference type="PANTHER" id="PTHR46496">
    <property type="match status" value="1"/>
</dbReference>
<organism evidence="6 7">
    <name type="scientific">Nocardia panacis</name>
    <dbReference type="NCBI Taxonomy" id="2340916"/>
    <lineage>
        <taxon>Bacteria</taxon>
        <taxon>Bacillati</taxon>
        <taxon>Actinomycetota</taxon>
        <taxon>Actinomycetes</taxon>
        <taxon>Mycobacteriales</taxon>
        <taxon>Nocardiaceae</taxon>
        <taxon>Nocardia</taxon>
    </lineage>
</organism>
<dbReference type="SUPFAM" id="SSF51905">
    <property type="entry name" value="FAD/NAD(P)-binding domain"/>
    <property type="match status" value="1"/>
</dbReference>
<dbReference type="Gene3D" id="3.50.50.60">
    <property type="entry name" value="FAD/NAD(P)-binding domain"/>
    <property type="match status" value="1"/>
</dbReference>
<keyword evidence="2" id="KW-0285">Flavoprotein</keyword>
<dbReference type="OrthoDB" id="4568714at2"/>
<protein>
    <submittedName>
        <fullName evidence="6">Monooxygenase</fullName>
    </submittedName>
</protein>
<keyword evidence="4" id="KW-0560">Oxidoreductase</keyword>
<evidence type="ECO:0000313" key="6">
    <source>
        <dbReference type="EMBL" id="RJO69281.1"/>
    </source>
</evidence>
<keyword evidence="6" id="KW-0503">Monooxygenase</keyword>
<gene>
    <name evidence="6" type="ORF">D5S18_32080</name>
</gene>
<dbReference type="PRINTS" id="PR00420">
    <property type="entry name" value="RNGMNOXGNASE"/>
</dbReference>
<dbReference type="PROSITE" id="PS51257">
    <property type="entry name" value="PROKAR_LIPOPROTEIN"/>
    <property type="match status" value="1"/>
</dbReference>
<dbReference type="Proteomes" id="UP000266677">
    <property type="component" value="Unassembled WGS sequence"/>
</dbReference>
<keyword evidence="7" id="KW-1185">Reference proteome</keyword>
<proteinExistence type="predicted"/>
<dbReference type="InterPro" id="IPR036188">
    <property type="entry name" value="FAD/NAD-bd_sf"/>
</dbReference>
<dbReference type="RefSeq" id="WP_120044864.1">
    <property type="nucleotide sequence ID" value="NZ_QZFU01000045.1"/>
</dbReference>
<dbReference type="PANTHER" id="PTHR46496:SF1">
    <property type="entry name" value="ZEAXANTHIN EPOXIDASE, CHLOROPLASTIC"/>
    <property type="match status" value="1"/>
</dbReference>
<evidence type="ECO:0000256" key="3">
    <source>
        <dbReference type="ARBA" id="ARBA00022827"/>
    </source>
</evidence>
<name>A0A3A4K0B6_9NOCA</name>
<evidence type="ECO:0000259" key="5">
    <source>
        <dbReference type="Pfam" id="PF01494"/>
    </source>
</evidence>
<evidence type="ECO:0000256" key="2">
    <source>
        <dbReference type="ARBA" id="ARBA00022630"/>
    </source>
</evidence>
<keyword evidence="3" id="KW-0274">FAD</keyword>
<dbReference type="InterPro" id="IPR002938">
    <property type="entry name" value="FAD-bd"/>
</dbReference>
<sequence length="366" mass="38979">MPKAVVVGGGIAGLACAVGFVRAGWEVEVLERASRIAEVGAGLSLWPNAVRALDALGLGDEVRRRAGDCRAAGIQDAKGGWLTRYNMAQLEATYGLPIMVHRADLLDILREAVPESMLRTGISVRSAGLDGTVEHSAGASVGDIVVGADGIRSVARRAVCGEMVPRYRGYTTWRMVVTPKEPVREIVEMWGRGQRFGYGGLPDGRVYCFAVAAMPEGSPGGGLAELRRRYAGWPEPVQGLIAAASEANVLKHDIYDLPPLKRLSAGRIALAGDAAHAMTPNLGQGACQALEDAVVLTEIATSGGDLARYDAERGPRTTMVVNQSRWVGTLAQLSWPPAVALRDAIMRRIPEGPQLKAMGPLLNWTR</sequence>
<evidence type="ECO:0000313" key="7">
    <source>
        <dbReference type="Proteomes" id="UP000266677"/>
    </source>
</evidence>
<feature type="domain" description="FAD-binding" evidence="5">
    <location>
        <begin position="4"/>
        <end position="185"/>
    </location>
</feature>